<dbReference type="VEuPathDB" id="HostDB:ENSCPOG00000025993"/>
<dbReference type="InParanoid" id="H0W285"/>
<dbReference type="SUPFAM" id="SSF54403">
    <property type="entry name" value="Cystatin/monellin"/>
    <property type="match status" value="1"/>
</dbReference>
<gene>
    <name evidence="10" type="primary">LOC101788586</name>
</gene>
<feature type="domain" description="Cystatin" evidence="9">
    <location>
        <begin position="71"/>
        <end position="116"/>
    </location>
</feature>
<dbReference type="InterPro" id="IPR046350">
    <property type="entry name" value="Cystatin_sf"/>
</dbReference>
<dbReference type="Ensembl" id="ENSCPOT00000026762.2">
    <property type="protein sequence ID" value="ENSCPOP00000017076.2"/>
    <property type="gene ID" value="ENSCPOG00000025993.2"/>
</dbReference>
<evidence type="ECO:0000256" key="4">
    <source>
        <dbReference type="ARBA" id="ARBA00022690"/>
    </source>
</evidence>
<accession>H0W285</accession>
<reference evidence="11" key="1">
    <citation type="journal article" date="2011" name="Nature">
        <title>A high-resolution map of human evolutionary constraint using 29 mammals.</title>
        <authorList>
            <person name="Lindblad-Toh K."/>
            <person name="Garber M."/>
            <person name="Zuk O."/>
            <person name="Lin M.F."/>
            <person name="Parker B.J."/>
            <person name="Washietl S."/>
            <person name="Kheradpour P."/>
            <person name="Ernst J."/>
            <person name="Jordan G."/>
            <person name="Mauceli E."/>
            <person name="Ward L.D."/>
            <person name="Lowe C.B."/>
            <person name="Holloway A.K."/>
            <person name="Clamp M."/>
            <person name="Gnerre S."/>
            <person name="Alfoldi J."/>
            <person name="Beal K."/>
            <person name="Chang J."/>
            <person name="Clawson H."/>
            <person name="Cuff J."/>
            <person name="Di Palma F."/>
            <person name="Fitzgerald S."/>
            <person name="Flicek P."/>
            <person name="Guttman M."/>
            <person name="Hubisz M.J."/>
            <person name="Jaffe D.B."/>
            <person name="Jungreis I."/>
            <person name="Kent W.J."/>
            <person name="Kostka D."/>
            <person name="Lara M."/>
            <person name="Martins A.L."/>
            <person name="Massingham T."/>
            <person name="Moltke I."/>
            <person name="Raney B.J."/>
            <person name="Rasmussen M.D."/>
            <person name="Robinson J."/>
            <person name="Stark A."/>
            <person name="Vilella A.J."/>
            <person name="Wen J."/>
            <person name="Xie X."/>
            <person name="Zody M.C."/>
            <person name="Baldwin J."/>
            <person name="Bloom T."/>
            <person name="Chin C.W."/>
            <person name="Heiman D."/>
            <person name="Nicol R."/>
            <person name="Nusbaum C."/>
            <person name="Young S."/>
            <person name="Wilkinson J."/>
            <person name="Worley K.C."/>
            <person name="Kovar C.L."/>
            <person name="Muzny D.M."/>
            <person name="Gibbs R.A."/>
            <person name="Cree A."/>
            <person name="Dihn H.H."/>
            <person name="Fowler G."/>
            <person name="Jhangiani S."/>
            <person name="Joshi V."/>
            <person name="Lee S."/>
            <person name="Lewis L.R."/>
            <person name="Nazareth L.V."/>
            <person name="Okwuonu G."/>
            <person name="Santibanez J."/>
            <person name="Warren W.C."/>
            <person name="Mardis E.R."/>
            <person name="Weinstock G.M."/>
            <person name="Wilson R.K."/>
            <person name="Delehaunty K."/>
            <person name="Dooling D."/>
            <person name="Fronik C."/>
            <person name="Fulton L."/>
            <person name="Fulton B."/>
            <person name="Graves T."/>
            <person name="Minx P."/>
            <person name="Sodergren E."/>
            <person name="Birney E."/>
            <person name="Margulies E.H."/>
            <person name="Herrero J."/>
            <person name="Green E.D."/>
            <person name="Haussler D."/>
            <person name="Siepel A."/>
            <person name="Goldman N."/>
            <person name="Pollard K.S."/>
            <person name="Pedersen J.S."/>
            <person name="Lander E.S."/>
            <person name="Kellis M."/>
        </authorList>
    </citation>
    <scope>NUCLEOTIDE SEQUENCE [LARGE SCALE GENOMIC DNA]</scope>
    <source>
        <strain evidence="11">2N</strain>
    </source>
</reference>
<evidence type="ECO:0000313" key="11">
    <source>
        <dbReference type="Proteomes" id="UP000005447"/>
    </source>
</evidence>
<dbReference type="PANTHER" id="PTHR47393:SF1">
    <property type="entry name" value="CYSTATIN-12"/>
    <property type="match status" value="1"/>
</dbReference>
<dbReference type="InterPro" id="IPR000010">
    <property type="entry name" value="Cystatin_dom"/>
</dbReference>
<reference evidence="10" key="2">
    <citation type="submission" date="2025-08" db="UniProtKB">
        <authorList>
            <consortium name="Ensembl"/>
        </authorList>
    </citation>
    <scope>IDENTIFICATION</scope>
    <source>
        <strain evidence="10">2N</strain>
    </source>
</reference>
<keyword evidence="11" id="KW-1185">Reference proteome</keyword>
<organism evidence="10 11">
    <name type="scientific">Cavia porcellus</name>
    <name type="common">Guinea pig</name>
    <dbReference type="NCBI Taxonomy" id="10141"/>
    <lineage>
        <taxon>Eukaryota</taxon>
        <taxon>Metazoa</taxon>
        <taxon>Chordata</taxon>
        <taxon>Craniata</taxon>
        <taxon>Vertebrata</taxon>
        <taxon>Euteleostomi</taxon>
        <taxon>Mammalia</taxon>
        <taxon>Eutheria</taxon>
        <taxon>Euarchontoglires</taxon>
        <taxon>Glires</taxon>
        <taxon>Rodentia</taxon>
        <taxon>Hystricomorpha</taxon>
        <taxon>Caviidae</taxon>
        <taxon>Cavia</taxon>
    </lineage>
</organism>
<proteinExistence type="inferred from homology"/>
<name>H0W285_CAVPO</name>
<comment type="subcellular location">
    <subcellularLocation>
        <location evidence="1">Secreted</location>
    </subcellularLocation>
</comment>
<keyword evidence="6 8" id="KW-0732">Signal</keyword>
<evidence type="ECO:0000256" key="8">
    <source>
        <dbReference type="SAM" id="SignalP"/>
    </source>
</evidence>
<protein>
    <recommendedName>
        <fullName evidence="9">Cystatin domain-containing protein</fullName>
    </recommendedName>
</protein>
<evidence type="ECO:0000256" key="3">
    <source>
        <dbReference type="ARBA" id="ARBA00022525"/>
    </source>
</evidence>
<dbReference type="GO" id="GO:0005576">
    <property type="term" value="C:extracellular region"/>
    <property type="evidence" value="ECO:0007669"/>
    <property type="project" value="UniProtKB-SubCell"/>
</dbReference>
<dbReference type="Pfam" id="PF00031">
    <property type="entry name" value="Cystatin"/>
    <property type="match status" value="1"/>
</dbReference>
<evidence type="ECO:0000259" key="9">
    <source>
        <dbReference type="Pfam" id="PF00031"/>
    </source>
</evidence>
<dbReference type="Proteomes" id="UP000005447">
    <property type="component" value="Unassembled WGS sequence"/>
</dbReference>
<dbReference type="PANTHER" id="PTHR47393">
    <property type="entry name" value="CYSTATIN-12-RELATED"/>
    <property type="match status" value="1"/>
</dbReference>
<reference evidence="10" key="3">
    <citation type="submission" date="2025-09" db="UniProtKB">
        <authorList>
            <consortium name="Ensembl"/>
        </authorList>
    </citation>
    <scope>IDENTIFICATION</scope>
    <source>
        <strain evidence="10">2N</strain>
    </source>
</reference>
<dbReference type="Bgee" id="ENSCPOG00000025993">
    <property type="expression patterns" value="Expressed in testis"/>
</dbReference>
<dbReference type="AlphaFoldDB" id="H0W285"/>
<keyword evidence="4" id="KW-0646">Protease inhibitor</keyword>
<dbReference type="HOGENOM" id="CLU_118168_3_2_1"/>
<evidence type="ECO:0000256" key="1">
    <source>
        <dbReference type="ARBA" id="ARBA00004613"/>
    </source>
</evidence>
<sequence length="136" mass="15812">VLWILPFWVLLILGTHLWTMEKVFDQFTDINKKLKAFAMSVEHVVYQFRRTHLLTSSCRFGRAPPFFFAVTETYFIDLEMGRTVCMKNDEDFDNCPLQHGSGERKVRCTYFVKAVEWLTELSIVNSTCAPTSMGKS</sequence>
<evidence type="ECO:0000256" key="5">
    <source>
        <dbReference type="ARBA" id="ARBA00022704"/>
    </source>
</evidence>
<keyword evidence="3" id="KW-0964">Secreted</keyword>
<evidence type="ECO:0000256" key="6">
    <source>
        <dbReference type="ARBA" id="ARBA00022729"/>
    </source>
</evidence>
<dbReference type="STRING" id="10141.ENSCPOP00000017076"/>
<comment type="similarity">
    <text evidence="2">Belongs to the cystatin family.</text>
</comment>
<feature type="chain" id="PRO_5018662122" description="Cystatin domain-containing protein" evidence="8">
    <location>
        <begin position="20"/>
        <end position="136"/>
    </location>
</feature>
<keyword evidence="7" id="KW-1015">Disulfide bond</keyword>
<dbReference type="EMBL" id="AAKN02012572">
    <property type="status" value="NOT_ANNOTATED_CDS"/>
    <property type="molecule type" value="Genomic_DNA"/>
</dbReference>
<dbReference type="FunCoup" id="H0W285">
    <property type="interactions" value="11"/>
</dbReference>
<dbReference type="Gene3D" id="3.10.450.10">
    <property type="match status" value="1"/>
</dbReference>
<evidence type="ECO:0000256" key="7">
    <source>
        <dbReference type="ARBA" id="ARBA00023157"/>
    </source>
</evidence>
<dbReference type="InterPro" id="IPR052333">
    <property type="entry name" value="Cystatin_spermatogenesis"/>
</dbReference>
<evidence type="ECO:0000313" key="10">
    <source>
        <dbReference type="Ensembl" id="ENSCPOP00000017076.2"/>
    </source>
</evidence>
<dbReference type="eggNOG" id="ENOG502TDK9">
    <property type="taxonomic scope" value="Eukaryota"/>
</dbReference>
<dbReference type="GeneTree" id="ENSGT00940000162636"/>
<evidence type="ECO:0000256" key="2">
    <source>
        <dbReference type="ARBA" id="ARBA00009403"/>
    </source>
</evidence>
<keyword evidence="5" id="KW-0789">Thiol protease inhibitor</keyword>
<dbReference type="GO" id="GO:0004869">
    <property type="term" value="F:cysteine-type endopeptidase inhibitor activity"/>
    <property type="evidence" value="ECO:0007669"/>
    <property type="project" value="UniProtKB-KW"/>
</dbReference>
<feature type="signal peptide" evidence="8">
    <location>
        <begin position="1"/>
        <end position="19"/>
    </location>
</feature>